<dbReference type="Gene3D" id="3.40.1190.20">
    <property type="match status" value="1"/>
</dbReference>
<evidence type="ECO:0000256" key="1">
    <source>
        <dbReference type="ARBA" id="ARBA00010688"/>
    </source>
</evidence>
<accession>A0ABD6CEB3</accession>
<evidence type="ECO:0000256" key="3">
    <source>
        <dbReference type="ARBA" id="ARBA00022777"/>
    </source>
</evidence>
<dbReference type="SUPFAM" id="SSF53613">
    <property type="entry name" value="Ribokinase-like"/>
    <property type="match status" value="1"/>
</dbReference>
<gene>
    <name evidence="5" type="ORF">ACFR9U_11980</name>
</gene>
<dbReference type="GO" id="GO:0016301">
    <property type="term" value="F:kinase activity"/>
    <property type="evidence" value="ECO:0007669"/>
    <property type="project" value="UniProtKB-KW"/>
</dbReference>
<dbReference type="InterPro" id="IPR011611">
    <property type="entry name" value="PfkB_dom"/>
</dbReference>
<evidence type="ECO:0000259" key="4">
    <source>
        <dbReference type="Pfam" id="PF00294"/>
    </source>
</evidence>
<dbReference type="Proteomes" id="UP001597119">
    <property type="component" value="Unassembled WGS sequence"/>
</dbReference>
<keyword evidence="3 5" id="KW-0418">Kinase</keyword>
<name>A0ABD6CEB3_9EURY</name>
<dbReference type="Pfam" id="PF00294">
    <property type="entry name" value="PfkB"/>
    <property type="match status" value="1"/>
</dbReference>
<feature type="domain" description="Carbohydrate kinase PfkB" evidence="4">
    <location>
        <begin position="1"/>
        <end position="294"/>
    </location>
</feature>
<evidence type="ECO:0000256" key="2">
    <source>
        <dbReference type="ARBA" id="ARBA00022679"/>
    </source>
</evidence>
<proteinExistence type="inferred from homology"/>
<comment type="caution">
    <text evidence="5">The sequence shown here is derived from an EMBL/GenBank/DDBJ whole genome shotgun (WGS) entry which is preliminary data.</text>
</comment>
<evidence type="ECO:0000313" key="5">
    <source>
        <dbReference type="EMBL" id="MFD1587704.1"/>
    </source>
</evidence>
<dbReference type="RefSeq" id="WP_247380788.1">
    <property type="nucleotide sequence ID" value="NZ_JALLGV010000008.1"/>
</dbReference>
<organism evidence="5 6">
    <name type="scientific">Halorientalis brevis</name>
    <dbReference type="NCBI Taxonomy" id="1126241"/>
    <lineage>
        <taxon>Archaea</taxon>
        <taxon>Methanobacteriati</taxon>
        <taxon>Methanobacteriota</taxon>
        <taxon>Stenosarchaea group</taxon>
        <taxon>Halobacteria</taxon>
        <taxon>Halobacteriales</taxon>
        <taxon>Haloarculaceae</taxon>
        <taxon>Halorientalis</taxon>
    </lineage>
</organism>
<dbReference type="AlphaFoldDB" id="A0ABD6CEB3"/>
<dbReference type="InterPro" id="IPR050306">
    <property type="entry name" value="PfkB_Carbo_kinase"/>
</dbReference>
<sequence>MTDLVTFGETALRLSPPQHARLETADQLNVWATGAASNVAVAASRLGTDSTWASKLADTPLGRRAVSELRGHGITTDVSWVEASEARQGLTFFEAGSTPRDSYVLDDRHGTAIETAEPAELPMDDVQDGQAVFVSGETIALSETVEQTAQAVLRAAGGTSVLGLDYRPDLWSASEARETLTDMFPAADVLVANEDDVQTVLKQTGEASQLAHQIGSKYDFETVVVTQGEHGALVWHDATIHESDAVETQAVETTGEHDAFIGAFLSRRLAGDGISDALAHGVAAATLTRTIPGPVPTVTPDEVERIVDELDEGSPGNARGALR</sequence>
<protein>
    <submittedName>
        <fullName evidence="5">Sugar kinase</fullName>
    </submittedName>
</protein>
<keyword evidence="2" id="KW-0808">Transferase</keyword>
<evidence type="ECO:0000313" key="6">
    <source>
        <dbReference type="Proteomes" id="UP001597119"/>
    </source>
</evidence>
<dbReference type="InterPro" id="IPR002139">
    <property type="entry name" value="Ribo/fructo_kinase"/>
</dbReference>
<dbReference type="EMBL" id="JBHUDJ010000006">
    <property type="protein sequence ID" value="MFD1587704.1"/>
    <property type="molecule type" value="Genomic_DNA"/>
</dbReference>
<keyword evidence="6" id="KW-1185">Reference proteome</keyword>
<comment type="similarity">
    <text evidence="1">Belongs to the carbohydrate kinase PfkB family.</text>
</comment>
<reference evidence="5 6" key="1">
    <citation type="journal article" date="2019" name="Int. J. Syst. Evol. Microbiol.">
        <title>The Global Catalogue of Microorganisms (GCM) 10K type strain sequencing project: providing services to taxonomists for standard genome sequencing and annotation.</title>
        <authorList>
            <consortium name="The Broad Institute Genomics Platform"/>
            <consortium name="The Broad Institute Genome Sequencing Center for Infectious Disease"/>
            <person name="Wu L."/>
            <person name="Ma J."/>
        </authorList>
    </citation>
    <scope>NUCLEOTIDE SEQUENCE [LARGE SCALE GENOMIC DNA]</scope>
    <source>
        <strain evidence="5 6">CGMCC 1.12125</strain>
    </source>
</reference>
<dbReference type="CDD" id="cd01166">
    <property type="entry name" value="KdgK"/>
    <property type="match status" value="1"/>
</dbReference>
<dbReference type="PRINTS" id="PR00990">
    <property type="entry name" value="RIBOKINASE"/>
</dbReference>
<dbReference type="PANTHER" id="PTHR43085">
    <property type="entry name" value="HEXOKINASE FAMILY MEMBER"/>
    <property type="match status" value="1"/>
</dbReference>
<dbReference type="InterPro" id="IPR029056">
    <property type="entry name" value="Ribokinase-like"/>
</dbReference>
<dbReference type="PANTHER" id="PTHR43085:SF57">
    <property type="entry name" value="CARBOHYDRATE KINASE PFKB DOMAIN-CONTAINING PROTEIN"/>
    <property type="match status" value="1"/>
</dbReference>